<dbReference type="Proteomes" id="UP000035618">
    <property type="component" value="Unassembled WGS sequence"/>
</dbReference>
<evidence type="ECO:0000313" key="1">
    <source>
        <dbReference type="EMBL" id="KLA46790.1"/>
    </source>
</evidence>
<dbReference type="EMBL" id="JHAJ01000033">
    <property type="protein sequence ID" value="KLA46790.1"/>
    <property type="molecule type" value="Genomic_DNA"/>
</dbReference>
<comment type="caution">
    <text evidence="1">The sequence shown here is derived from an EMBL/GenBank/DDBJ whole genome shotgun (WGS) entry which is preliminary data.</text>
</comment>
<proteinExistence type="predicted"/>
<dbReference type="AlphaFoldDB" id="A0A837IU35"/>
<accession>A0A837IU35</accession>
<name>A0A837IU35_9LACO</name>
<evidence type="ECO:0000313" key="2">
    <source>
        <dbReference type="Proteomes" id="UP000035618"/>
    </source>
</evidence>
<protein>
    <submittedName>
        <fullName evidence="1">ABC transporter substrate-binding protein</fullName>
    </submittedName>
</protein>
<gene>
    <name evidence="1" type="ORF">LRB_649</name>
</gene>
<organism evidence="1 2">
    <name type="scientific">Ligilactobacillus ruminis</name>
    <dbReference type="NCBI Taxonomy" id="1623"/>
    <lineage>
        <taxon>Bacteria</taxon>
        <taxon>Bacillati</taxon>
        <taxon>Bacillota</taxon>
        <taxon>Bacilli</taxon>
        <taxon>Lactobacillales</taxon>
        <taxon>Lactobacillaceae</taxon>
        <taxon>Ligilactobacillus</taxon>
    </lineage>
</organism>
<reference evidence="1 2" key="1">
    <citation type="journal article" date="2015" name="BMC Microbiol.">
        <title>Lactobacillus ruminis strains cluster according to their mammalian gut source.</title>
        <authorList>
            <person name="O' Donnell M.M."/>
            <person name="Harris H.M."/>
            <person name="Lynch D.B."/>
            <person name="Ross R.P."/>
            <person name="O'Toole P.W."/>
        </authorList>
    </citation>
    <scope>NUCLEOTIDE SEQUENCE [LARGE SCALE GENOMIC DNA]</scope>
    <source>
        <strain evidence="1 2">ATCC 27780</strain>
    </source>
</reference>
<sequence>MGQEPSKVYGRHQDAWTEPVYRSRDQERNKSLLKWTNREITKLTKKGFFKDDFNKELKPYFGKEIKASDIVIDK</sequence>